<name>A0A1S1PF86_9ACTN</name>
<proteinExistence type="inferred from homology"/>
<dbReference type="Gene3D" id="3.40.50.2020">
    <property type="match status" value="1"/>
</dbReference>
<dbReference type="SUPFAM" id="SSF53271">
    <property type="entry name" value="PRTase-like"/>
    <property type="match status" value="1"/>
</dbReference>
<keyword evidence="5" id="KW-1185">Reference proteome</keyword>
<reference evidence="5" key="1">
    <citation type="submission" date="2016-07" db="EMBL/GenBank/DDBJ databases">
        <title>Frankia sp. NRRL B-16219 Genome sequencing.</title>
        <authorList>
            <person name="Ghodhbane-Gtari F."/>
            <person name="Swanson E."/>
            <person name="Gueddou A."/>
            <person name="Louati M."/>
            <person name="Nouioui I."/>
            <person name="Hezbri K."/>
            <person name="Abebe-Akele F."/>
            <person name="Simpson S."/>
            <person name="Morris K."/>
            <person name="Thomas K."/>
            <person name="Gtari M."/>
            <person name="Tisa L.S."/>
        </authorList>
    </citation>
    <scope>NUCLEOTIDE SEQUENCE [LARGE SCALE GENOMIC DNA]</scope>
    <source>
        <strain evidence="5">NRRL B-16219</strain>
    </source>
</reference>
<dbReference type="InterPro" id="IPR029057">
    <property type="entry name" value="PRTase-like"/>
</dbReference>
<dbReference type="Proteomes" id="UP000179769">
    <property type="component" value="Unassembled WGS sequence"/>
</dbReference>
<comment type="caution">
    <text evidence="4">The sequence shown here is derived from an EMBL/GenBank/DDBJ whole genome shotgun (WGS) entry which is preliminary data.</text>
</comment>
<evidence type="ECO:0000313" key="4">
    <source>
        <dbReference type="EMBL" id="OHV21553.1"/>
    </source>
</evidence>
<feature type="compositionally biased region" description="Low complexity" evidence="2">
    <location>
        <begin position="216"/>
        <end position="227"/>
    </location>
</feature>
<dbReference type="InterPro" id="IPR029058">
    <property type="entry name" value="AB_hydrolase_fold"/>
</dbReference>
<dbReference type="Pfam" id="PF00156">
    <property type="entry name" value="Pribosyltran"/>
    <property type="match status" value="1"/>
</dbReference>
<dbReference type="GO" id="GO:0016740">
    <property type="term" value="F:transferase activity"/>
    <property type="evidence" value="ECO:0007669"/>
    <property type="project" value="UniProtKB-KW"/>
</dbReference>
<comment type="similarity">
    <text evidence="1">Belongs to the AB hydrolase superfamily.</text>
</comment>
<keyword evidence="4" id="KW-0808">Transferase</keyword>
<accession>A0A1S1PF86</accession>
<dbReference type="PANTHER" id="PTHR22946">
    <property type="entry name" value="DIENELACTONE HYDROLASE DOMAIN-CONTAINING PROTEIN-RELATED"/>
    <property type="match status" value="1"/>
</dbReference>
<dbReference type="InterPro" id="IPR050261">
    <property type="entry name" value="FrsA_esterase"/>
</dbReference>
<dbReference type="RefSeq" id="WP_071066332.1">
    <property type="nucleotide sequence ID" value="NZ_MAXA01000252.1"/>
</dbReference>
<evidence type="ECO:0000313" key="5">
    <source>
        <dbReference type="Proteomes" id="UP000179769"/>
    </source>
</evidence>
<feature type="region of interest" description="Disordered" evidence="2">
    <location>
        <begin position="216"/>
        <end position="250"/>
    </location>
</feature>
<dbReference type="CDD" id="cd06223">
    <property type="entry name" value="PRTases_typeI"/>
    <property type="match status" value="1"/>
</dbReference>
<organism evidence="4 5">
    <name type="scientific">Parafrankia soli</name>
    <dbReference type="NCBI Taxonomy" id="2599596"/>
    <lineage>
        <taxon>Bacteria</taxon>
        <taxon>Bacillati</taxon>
        <taxon>Actinomycetota</taxon>
        <taxon>Actinomycetes</taxon>
        <taxon>Frankiales</taxon>
        <taxon>Frankiaceae</taxon>
        <taxon>Parafrankia</taxon>
    </lineage>
</organism>
<dbReference type="EMBL" id="MAXA01000252">
    <property type="protein sequence ID" value="OHV21553.1"/>
    <property type="molecule type" value="Genomic_DNA"/>
</dbReference>
<evidence type="ECO:0000256" key="2">
    <source>
        <dbReference type="SAM" id="MobiDB-lite"/>
    </source>
</evidence>
<dbReference type="AlphaFoldDB" id="A0A1S1PF86"/>
<gene>
    <name evidence="4" type="ORF">BBK14_26415</name>
</gene>
<feature type="domain" description="Phosphoribosyltransferase" evidence="3">
    <location>
        <begin position="14"/>
        <end position="181"/>
    </location>
</feature>
<dbReference type="OrthoDB" id="9810066at2"/>
<dbReference type="SUPFAM" id="SSF53474">
    <property type="entry name" value="alpha/beta-Hydrolases"/>
    <property type="match status" value="1"/>
</dbReference>
<evidence type="ECO:0000256" key="1">
    <source>
        <dbReference type="ARBA" id="ARBA00008645"/>
    </source>
</evidence>
<protein>
    <submittedName>
        <fullName evidence="4">Phosphoribosyl transferase</fullName>
    </submittedName>
</protein>
<dbReference type="Gene3D" id="3.30.1310.20">
    <property type="entry name" value="PRTase-like"/>
    <property type="match status" value="1"/>
</dbReference>
<dbReference type="Gene3D" id="3.40.50.1820">
    <property type="entry name" value="alpha/beta hydrolase"/>
    <property type="match status" value="1"/>
</dbReference>
<evidence type="ECO:0000259" key="3">
    <source>
        <dbReference type="Pfam" id="PF00156"/>
    </source>
</evidence>
<sequence>MLFRDRMDAGRQLGQRLAHLRGLDVVVVGLTRGGIPVAYQVARALGAPLDVILVRKLGVPFQPELAMGAIAEGDVRVINPETRLMADIGPDELAAVEARERLELDRRIRRFRGARPRVPLAGRTVVVVDDGIATGATASAACQAARAAGATRIVLAAPVAPPDRIGWLRRDADEVVCLHTPDRFFAIGTFYTDFTQTSDDEVTDLLRRAAVLAPQAPTAAPAAPAGTHETHETHGAATPGATPNPPGREVEVDIPAVPVRLTGQLTVPEKAGGLVVFAHGSGSSRHSPRNRYVADVLGAAGLATLLFDLLTPAEEIDRANVFDIGLLAHRLVDVTGWLRGQPGVSHLPVGYFGASTGAAAALWAAAEPGSRIAAVVSRGGRPDLAASKLAAVAAPTLLVVGEHDDLVIDLNRQAQARLRCENRLTVVPRATHLFAEPGALETVAALARDWFVHHLTLVTHRG</sequence>
<dbReference type="InterPro" id="IPR000836">
    <property type="entry name" value="PRTase_dom"/>
</dbReference>